<dbReference type="RefSeq" id="WP_161390484.1">
    <property type="nucleotide sequence ID" value="NZ_JBHSCP010000001.1"/>
</dbReference>
<evidence type="ECO:0000259" key="6">
    <source>
        <dbReference type="Pfam" id="PF13505"/>
    </source>
</evidence>
<dbReference type="InterPro" id="IPR051692">
    <property type="entry name" value="OMP-like"/>
</dbReference>
<sequence length="218" mass="22996">MNKRIALLVAGSAAVLATPALAQDSSPFTGPRAEVLMGYDISKLETDSLDIDDNFDRSIDGVTYGAGVGYDHAIGGLVVGIEGQIFGGEAKNTYDVSGISDFSTARISNGRDLYAGARVGALVTPNTLAYVKGGYTNAQYNVSGFTSAAQATDARVELDGWRVGGGLERAITNNVFVKGEYTYSDYGNGELKLGDQTSDSFDLNTHRHQVVVGAGFRF</sequence>
<comment type="similarity">
    <text evidence="4">Belongs to the Omp25/RopB family.</text>
</comment>
<dbReference type="PANTHER" id="PTHR34001">
    <property type="entry name" value="BLL7405 PROTEIN"/>
    <property type="match status" value="1"/>
</dbReference>
<feature type="signal peptide" evidence="5">
    <location>
        <begin position="1"/>
        <end position="22"/>
    </location>
</feature>
<reference evidence="7 8" key="1">
    <citation type="submission" date="2019-12" db="EMBL/GenBank/DDBJ databases">
        <title>Genomic-based taxomic classification of the family Erythrobacteraceae.</title>
        <authorList>
            <person name="Xu L."/>
        </authorList>
    </citation>
    <scope>NUCLEOTIDE SEQUENCE [LARGE SCALE GENOMIC DNA]</scope>
    <source>
        <strain evidence="7 8">S36</strain>
    </source>
</reference>
<evidence type="ECO:0000256" key="2">
    <source>
        <dbReference type="ARBA" id="ARBA00022729"/>
    </source>
</evidence>
<proteinExistence type="inferred from homology"/>
<dbReference type="Gene3D" id="2.40.160.20">
    <property type="match status" value="1"/>
</dbReference>
<dbReference type="AlphaFoldDB" id="A0A6I4TSM3"/>
<evidence type="ECO:0000256" key="4">
    <source>
        <dbReference type="ARBA" id="ARBA00038306"/>
    </source>
</evidence>
<keyword evidence="3" id="KW-0472">Membrane</keyword>
<keyword evidence="8" id="KW-1185">Reference proteome</keyword>
<name>A0A6I4TSM3_9SPHN</name>
<dbReference type="Proteomes" id="UP000469430">
    <property type="component" value="Unassembled WGS sequence"/>
</dbReference>
<dbReference type="EMBL" id="WTYJ01000001">
    <property type="protein sequence ID" value="MXO98892.1"/>
    <property type="molecule type" value="Genomic_DNA"/>
</dbReference>
<feature type="chain" id="PRO_5026164282" evidence="5">
    <location>
        <begin position="23"/>
        <end position="218"/>
    </location>
</feature>
<dbReference type="InterPro" id="IPR027385">
    <property type="entry name" value="Beta-barrel_OMP"/>
</dbReference>
<evidence type="ECO:0000256" key="3">
    <source>
        <dbReference type="ARBA" id="ARBA00023136"/>
    </source>
</evidence>
<feature type="domain" description="Outer membrane protein beta-barrel" evidence="6">
    <location>
        <begin position="11"/>
        <end position="218"/>
    </location>
</feature>
<accession>A0A6I4TSM3</accession>
<protein>
    <submittedName>
        <fullName evidence="7">Outer membrane beta-barrel protein</fullName>
    </submittedName>
</protein>
<organism evidence="7 8">
    <name type="scientific">Croceibacterium xixiisoli</name>
    <dbReference type="NCBI Taxonomy" id="1476466"/>
    <lineage>
        <taxon>Bacteria</taxon>
        <taxon>Pseudomonadati</taxon>
        <taxon>Pseudomonadota</taxon>
        <taxon>Alphaproteobacteria</taxon>
        <taxon>Sphingomonadales</taxon>
        <taxon>Erythrobacteraceae</taxon>
        <taxon>Croceibacterium</taxon>
    </lineage>
</organism>
<comment type="caution">
    <text evidence="7">The sequence shown here is derived from an EMBL/GenBank/DDBJ whole genome shotgun (WGS) entry which is preliminary data.</text>
</comment>
<evidence type="ECO:0000256" key="1">
    <source>
        <dbReference type="ARBA" id="ARBA00004370"/>
    </source>
</evidence>
<evidence type="ECO:0000256" key="5">
    <source>
        <dbReference type="SAM" id="SignalP"/>
    </source>
</evidence>
<dbReference type="PANTHER" id="PTHR34001:SF3">
    <property type="entry name" value="BLL7405 PROTEIN"/>
    <property type="match status" value="1"/>
</dbReference>
<evidence type="ECO:0000313" key="8">
    <source>
        <dbReference type="Proteomes" id="UP000469430"/>
    </source>
</evidence>
<dbReference type="OrthoDB" id="8222426at2"/>
<comment type="subcellular location">
    <subcellularLocation>
        <location evidence="1">Membrane</location>
    </subcellularLocation>
</comment>
<gene>
    <name evidence="7" type="ORF">GRI97_07820</name>
</gene>
<dbReference type="GO" id="GO:0016020">
    <property type="term" value="C:membrane"/>
    <property type="evidence" value="ECO:0007669"/>
    <property type="project" value="UniProtKB-SubCell"/>
</dbReference>
<keyword evidence="2 5" id="KW-0732">Signal</keyword>
<dbReference type="Pfam" id="PF13505">
    <property type="entry name" value="OMP_b-brl"/>
    <property type="match status" value="1"/>
</dbReference>
<dbReference type="SUPFAM" id="SSF56925">
    <property type="entry name" value="OMPA-like"/>
    <property type="match status" value="1"/>
</dbReference>
<dbReference type="InterPro" id="IPR011250">
    <property type="entry name" value="OMP/PagP_B-barrel"/>
</dbReference>
<evidence type="ECO:0000313" key="7">
    <source>
        <dbReference type="EMBL" id="MXO98892.1"/>
    </source>
</evidence>